<dbReference type="Pfam" id="PF01202">
    <property type="entry name" value="SKI"/>
    <property type="match status" value="1"/>
</dbReference>
<keyword evidence="1 2" id="KW-0418">Kinase</keyword>
<comment type="function">
    <text evidence="1">Catalyzes the specific phosphorylation of the 3-hydroxyl group of shikimic acid using ATP as a cosubstrate.</text>
</comment>
<evidence type="ECO:0000256" key="1">
    <source>
        <dbReference type="HAMAP-Rule" id="MF_00109"/>
    </source>
</evidence>
<keyword evidence="1" id="KW-0460">Magnesium</keyword>
<evidence type="ECO:0000313" key="2">
    <source>
        <dbReference type="EMBL" id="SFA84742.1"/>
    </source>
</evidence>
<dbReference type="GO" id="GO:0005524">
    <property type="term" value="F:ATP binding"/>
    <property type="evidence" value="ECO:0007669"/>
    <property type="project" value="UniProtKB-UniRule"/>
</dbReference>
<dbReference type="GO" id="GO:0005737">
    <property type="term" value="C:cytoplasm"/>
    <property type="evidence" value="ECO:0007669"/>
    <property type="project" value="UniProtKB-SubCell"/>
</dbReference>
<reference evidence="2 3" key="1">
    <citation type="submission" date="2016-10" db="EMBL/GenBank/DDBJ databases">
        <authorList>
            <person name="de Groot N.N."/>
        </authorList>
    </citation>
    <scope>NUCLEOTIDE SEQUENCE [LARGE SCALE GENOMIC DNA]</scope>
    <source>
        <strain evidence="2 3">CGMCC 4.6945</strain>
    </source>
</reference>
<keyword evidence="1" id="KW-0057">Aromatic amino acid biosynthesis</keyword>
<protein>
    <recommendedName>
        <fullName evidence="1">Shikimate kinase</fullName>
        <shortName evidence="1">SK</shortName>
        <ecNumber evidence="1">2.7.1.71</ecNumber>
    </recommendedName>
</protein>
<dbReference type="Proteomes" id="UP000199012">
    <property type="component" value="Unassembled WGS sequence"/>
</dbReference>
<proteinExistence type="inferred from homology"/>
<name>A0A1I0W7R3_9CELL</name>
<dbReference type="STRING" id="988821.SAMN05421867_102260"/>
<dbReference type="GO" id="GO:0009073">
    <property type="term" value="P:aromatic amino acid family biosynthetic process"/>
    <property type="evidence" value="ECO:0007669"/>
    <property type="project" value="UniProtKB-KW"/>
</dbReference>
<feature type="binding site" evidence="1">
    <location>
        <position position="140"/>
    </location>
    <ligand>
        <name>substrate</name>
    </ligand>
</feature>
<keyword evidence="1" id="KW-0067">ATP-binding</keyword>
<dbReference type="InterPro" id="IPR031322">
    <property type="entry name" value="Shikimate/glucono_kinase"/>
</dbReference>
<dbReference type="InterPro" id="IPR000623">
    <property type="entry name" value="Shikimate_kinase/TSH1"/>
</dbReference>
<accession>A0A1I0W7R3</accession>
<keyword evidence="1" id="KW-0808">Transferase</keyword>
<dbReference type="Gene3D" id="3.40.50.300">
    <property type="entry name" value="P-loop containing nucleotide triphosphate hydrolases"/>
    <property type="match status" value="1"/>
</dbReference>
<comment type="similarity">
    <text evidence="1">Belongs to the shikimate kinase family.</text>
</comment>
<dbReference type="AlphaFoldDB" id="A0A1I0W7R3"/>
<dbReference type="GO" id="GO:0008652">
    <property type="term" value="P:amino acid biosynthetic process"/>
    <property type="evidence" value="ECO:0007669"/>
    <property type="project" value="UniProtKB-KW"/>
</dbReference>
<dbReference type="GO" id="GO:0004765">
    <property type="term" value="F:shikimate kinase activity"/>
    <property type="evidence" value="ECO:0007669"/>
    <property type="project" value="UniProtKB-UniRule"/>
</dbReference>
<dbReference type="EC" id="2.7.1.71" evidence="1"/>
<dbReference type="UniPathway" id="UPA00053">
    <property type="reaction ID" value="UER00088"/>
</dbReference>
<dbReference type="HAMAP" id="MF_00109">
    <property type="entry name" value="Shikimate_kinase"/>
    <property type="match status" value="1"/>
</dbReference>
<evidence type="ECO:0000313" key="3">
    <source>
        <dbReference type="Proteomes" id="UP000199012"/>
    </source>
</evidence>
<keyword evidence="3" id="KW-1185">Reference proteome</keyword>
<comment type="catalytic activity">
    <reaction evidence="1">
        <text>shikimate + ATP = 3-phosphoshikimate + ADP + H(+)</text>
        <dbReference type="Rhea" id="RHEA:13121"/>
        <dbReference type="ChEBI" id="CHEBI:15378"/>
        <dbReference type="ChEBI" id="CHEBI:30616"/>
        <dbReference type="ChEBI" id="CHEBI:36208"/>
        <dbReference type="ChEBI" id="CHEBI:145989"/>
        <dbReference type="ChEBI" id="CHEBI:456216"/>
        <dbReference type="EC" id="2.7.1.71"/>
    </reaction>
</comment>
<dbReference type="RefSeq" id="WP_175499245.1">
    <property type="nucleotide sequence ID" value="NZ_BONM01000012.1"/>
</dbReference>
<comment type="subunit">
    <text evidence="1">Monomer.</text>
</comment>
<dbReference type="GO" id="GO:0000287">
    <property type="term" value="F:magnesium ion binding"/>
    <property type="evidence" value="ECO:0007669"/>
    <property type="project" value="UniProtKB-UniRule"/>
</dbReference>
<organism evidence="2 3">
    <name type="scientific">Cellulomonas marina</name>
    <dbReference type="NCBI Taxonomy" id="988821"/>
    <lineage>
        <taxon>Bacteria</taxon>
        <taxon>Bacillati</taxon>
        <taxon>Actinomycetota</taxon>
        <taxon>Actinomycetes</taxon>
        <taxon>Micrococcales</taxon>
        <taxon>Cellulomonadaceae</taxon>
        <taxon>Cellulomonas</taxon>
    </lineage>
</organism>
<sequence>MNRPPLVLVGPPGVPVAAVARAVATRVGRTLVDTDEALVAATGRSVTEQLVEDGEEVLRSRERTVVAPALALDAVVALGSGAVLHPATRAELVATGAGAPVVVHLELDAAASARRAGLNAPGAVALGATRARWRALHAERTAVLADVADLGVDASAEDPEVVAEAVLAALARWATTPPSAAGPQDGVL</sequence>
<keyword evidence="1" id="KW-0479">Metal-binding</keyword>
<comment type="cofactor">
    <cofactor evidence="1">
        <name>Mg(2+)</name>
        <dbReference type="ChEBI" id="CHEBI:18420"/>
    </cofactor>
    <text evidence="1">Binds 1 Mg(2+) ion per subunit.</text>
</comment>
<comment type="caution">
    <text evidence="1">Lacks conserved residue(s) required for the propagation of feature annotation.</text>
</comment>
<keyword evidence="1" id="KW-0963">Cytoplasm</keyword>
<comment type="pathway">
    <text evidence="1">Metabolic intermediate biosynthesis; chorismate biosynthesis; chorismate from D-erythrose 4-phosphate and phosphoenolpyruvate: step 5/7.</text>
</comment>
<dbReference type="GO" id="GO:0009423">
    <property type="term" value="P:chorismate biosynthetic process"/>
    <property type="evidence" value="ECO:0007669"/>
    <property type="project" value="UniProtKB-UniRule"/>
</dbReference>
<feature type="binding site" evidence="1">
    <location>
        <begin position="13"/>
        <end position="18"/>
    </location>
    <ligand>
        <name>ATP</name>
        <dbReference type="ChEBI" id="CHEBI:30616"/>
    </ligand>
</feature>
<feature type="binding site" evidence="1">
    <location>
        <position position="59"/>
    </location>
    <ligand>
        <name>substrate</name>
    </ligand>
</feature>
<dbReference type="SUPFAM" id="SSF52540">
    <property type="entry name" value="P-loop containing nucleoside triphosphate hydrolases"/>
    <property type="match status" value="1"/>
</dbReference>
<comment type="subcellular location">
    <subcellularLocation>
        <location evidence="1">Cytoplasm</location>
    </subcellularLocation>
</comment>
<keyword evidence="1" id="KW-0547">Nucleotide-binding</keyword>
<keyword evidence="1" id="KW-0028">Amino-acid biosynthesis</keyword>
<feature type="binding site" evidence="1">
    <location>
        <position position="35"/>
    </location>
    <ligand>
        <name>substrate</name>
    </ligand>
</feature>
<gene>
    <name evidence="1" type="primary">aroK</name>
    <name evidence="2" type="ORF">SAMN05421867_102260</name>
</gene>
<dbReference type="PRINTS" id="PR01100">
    <property type="entry name" value="SHIKIMTKNASE"/>
</dbReference>
<dbReference type="EMBL" id="FOKA01000002">
    <property type="protein sequence ID" value="SFA84742.1"/>
    <property type="molecule type" value="Genomic_DNA"/>
</dbReference>
<dbReference type="InterPro" id="IPR027417">
    <property type="entry name" value="P-loop_NTPase"/>
</dbReference>